<evidence type="ECO:0000313" key="3">
    <source>
        <dbReference type="Proteomes" id="UP000198864"/>
    </source>
</evidence>
<dbReference type="EMBL" id="FMCR01000002">
    <property type="protein sequence ID" value="SCE98839.1"/>
    <property type="molecule type" value="Genomic_DNA"/>
</dbReference>
<dbReference type="AlphaFoldDB" id="A0A1C4WRR6"/>
<gene>
    <name evidence="2" type="ORF">GA0070561_2945</name>
</gene>
<protein>
    <recommendedName>
        <fullName evidence="4">CU044_5270 family protein</fullName>
    </recommendedName>
</protein>
<dbReference type="NCBIfam" id="NF038083">
    <property type="entry name" value="CU044_5270_fam"/>
    <property type="match status" value="1"/>
</dbReference>
<evidence type="ECO:0008006" key="4">
    <source>
        <dbReference type="Google" id="ProtNLM"/>
    </source>
</evidence>
<dbReference type="RefSeq" id="WP_208603750.1">
    <property type="nucleotide sequence ID" value="NZ_FMCR01000002.1"/>
</dbReference>
<dbReference type="Proteomes" id="UP000198864">
    <property type="component" value="Unassembled WGS sequence"/>
</dbReference>
<evidence type="ECO:0000313" key="2">
    <source>
        <dbReference type="EMBL" id="SCE98839.1"/>
    </source>
</evidence>
<dbReference type="STRING" id="285676.GA0070561_2945"/>
<accession>A0A1C4WRR6</accession>
<keyword evidence="1" id="KW-0812">Transmembrane</keyword>
<organism evidence="2 3">
    <name type="scientific">Micromonospora saelicesensis</name>
    <dbReference type="NCBI Taxonomy" id="285676"/>
    <lineage>
        <taxon>Bacteria</taxon>
        <taxon>Bacillati</taxon>
        <taxon>Actinomycetota</taxon>
        <taxon>Actinomycetes</taxon>
        <taxon>Micromonosporales</taxon>
        <taxon>Micromonosporaceae</taxon>
        <taxon>Micromonospora</taxon>
    </lineage>
</organism>
<name>A0A1C4WRR6_9ACTN</name>
<dbReference type="InterPro" id="IPR047789">
    <property type="entry name" value="CU044_5270-like"/>
</dbReference>
<keyword evidence="1" id="KW-1133">Transmembrane helix</keyword>
<feature type="transmembrane region" description="Helical" evidence="1">
    <location>
        <begin position="45"/>
        <end position="67"/>
    </location>
</feature>
<evidence type="ECO:0000256" key="1">
    <source>
        <dbReference type="SAM" id="Phobius"/>
    </source>
</evidence>
<proteinExistence type="predicted"/>
<sequence length="314" mass="33090">MNDRQLIDQVRNLLQPADPPPYLRGKVSSMIAGSAGPARWRFRRIATAGAAATTGVLALLITSVISIGGEPTAASAQAAEILQRAADAARADQTPAPRAEQFILTTTKGFAPAGAQGQPATTLTHAWMSVDGTHDSLIRVSDPPAGGQPSTVIPGCKNGQAAEWAPDGSLLNSTRPCTPAPAYLQGLPTDATKMLNYLQRMSGSSTQSDEETFANVGALIRQGYLPAQSRAALYEAATKIPGVIASQTMTDAAGRSGMAVSLAGDIDRYDLIFEPKTYQFRGWQVVPKTENAVQQSRREVILSVSVVDRAGQMS</sequence>
<reference evidence="2 3" key="1">
    <citation type="submission" date="2016-06" db="EMBL/GenBank/DDBJ databases">
        <authorList>
            <person name="Kjaerup R.B."/>
            <person name="Dalgaard T.S."/>
            <person name="Juul-Madsen H.R."/>
        </authorList>
    </citation>
    <scope>NUCLEOTIDE SEQUENCE [LARGE SCALE GENOMIC DNA]</scope>
    <source>
        <strain evidence="2 3">DSM 44871</strain>
    </source>
</reference>
<keyword evidence="1" id="KW-0472">Membrane</keyword>